<keyword evidence="3" id="KW-1185">Reference proteome</keyword>
<dbReference type="RefSeq" id="WP_253781479.1">
    <property type="nucleotide sequence ID" value="NZ_JAMZEC010000001.1"/>
</dbReference>
<dbReference type="EC" id="6.3.5.4" evidence="2"/>
<organism evidence="2 3">
    <name type="scientific">Nonomuraea roseoviolacea subsp. carminata</name>
    <dbReference type="NCBI Taxonomy" id="160689"/>
    <lineage>
        <taxon>Bacteria</taxon>
        <taxon>Bacillati</taxon>
        <taxon>Actinomycetota</taxon>
        <taxon>Actinomycetes</taxon>
        <taxon>Streptosporangiales</taxon>
        <taxon>Streptosporangiaceae</taxon>
        <taxon>Nonomuraea</taxon>
    </lineage>
</organism>
<evidence type="ECO:0000256" key="1">
    <source>
        <dbReference type="SAM" id="MobiDB-lite"/>
    </source>
</evidence>
<proteinExistence type="predicted"/>
<dbReference type="GO" id="GO:0004066">
    <property type="term" value="F:asparagine synthase (glutamine-hydrolyzing) activity"/>
    <property type="evidence" value="ECO:0007669"/>
    <property type="project" value="UniProtKB-EC"/>
</dbReference>
<evidence type="ECO:0000313" key="2">
    <source>
        <dbReference type="EMBL" id="MCP2351264.1"/>
    </source>
</evidence>
<comment type="caution">
    <text evidence="2">The sequence shown here is derived from an EMBL/GenBank/DDBJ whole genome shotgun (WGS) entry which is preliminary data.</text>
</comment>
<sequence length="525" mass="53639">MSRPVPDPPGRRSVDADGVLRGIDVDVLALYLSRPSLALGLHPASPWADGAAPPPATGHSGRLSGGEPPIAEAADRRELGERLEEAVRRAVGNHRTVAVLHDGGLGATALLVAADAAARSLGAEVTVVVADHPAPDGASVAVGTQRVLAALGGRHRFLLAETDRPLPASWAEKTARLPAPPAEPAPRLPAPSNEMAPRLPAPSAGTTPEVPGAPAPGERPTPGNGGHAWNPVAPDLGRTPLVRAAESAALRLGATLLLTPDGCAELLQAGPPALPPLLQAGSPAASRLAGLGAAGRQLADRWRADGAAGALADAAAVLGRGGRARRFGAGLHLALAPFADALGPAPDVLAACHRERVEAWTAAWARGLAGRLAGQREPVRAYVLARMARFAGALPAAVAEAAAVPRRSPFLDPMFTAWALRLPPAARYDTRPPTPYLRRNALPAGLVPRAARAALPRTEPPAPGTITITGTVTAGPDGFPICRELGLLASEDRGWVEPAVLARLAVLEEWLAGAVRISSPGRSAG</sequence>
<feature type="region of interest" description="Disordered" evidence="1">
    <location>
        <begin position="49"/>
        <end position="69"/>
    </location>
</feature>
<name>A0ABT1KCB7_9ACTN</name>
<evidence type="ECO:0000313" key="3">
    <source>
        <dbReference type="Proteomes" id="UP001320766"/>
    </source>
</evidence>
<dbReference type="Proteomes" id="UP001320766">
    <property type="component" value="Unassembled WGS sequence"/>
</dbReference>
<gene>
    <name evidence="2" type="ORF">HD595_007386</name>
</gene>
<accession>A0ABT1KCB7</accession>
<dbReference type="EMBL" id="JAMZEC010000001">
    <property type="protein sequence ID" value="MCP2351264.1"/>
    <property type="molecule type" value="Genomic_DNA"/>
</dbReference>
<feature type="compositionally biased region" description="Pro residues" evidence="1">
    <location>
        <begin position="178"/>
        <end position="189"/>
    </location>
</feature>
<feature type="region of interest" description="Disordered" evidence="1">
    <location>
        <begin position="175"/>
        <end position="234"/>
    </location>
</feature>
<reference evidence="2 3" key="1">
    <citation type="submission" date="2022-06" db="EMBL/GenBank/DDBJ databases">
        <title>Sequencing the genomes of 1000 actinobacteria strains.</title>
        <authorList>
            <person name="Klenk H.-P."/>
        </authorList>
    </citation>
    <scope>NUCLEOTIDE SEQUENCE [LARGE SCALE GENOMIC DNA]</scope>
    <source>
        <strain evidence="2 3">DSM 44170</strain>
    </source>
</reference>
<keyword evidence="2" id="KW-0436">Ligase</keyword>
<protein>
    <submittedName>
        <fullName evidence="2">Asparagine synthase (Glutamine-hydrolyzing)</fullName>
        <ecNumber evidence="2">6.3.5.4</ecNumber>
    </submittedName>
</protein>